<reference evidence="5" key="3">
    <citation type="journal article" date="2014" name="Nature">
        <title>Elephant shark genome provides unique insights into gnathostome evolution.</title>
        <authorList>
            <consortium name="International Elephant Shark Genome Sequencing Consortium"/>
            <person name="Venkatesh B."/>
            <person name="Lee A.P."/>
            <person name="Ravi V."/>
            <person name="Maurya A.K."/>
            <person name="Lian M.M."/>
            <person name="Swann J.B."/>
            <person name="Ohta Y."/>
            <person name="Flajnik M.F."/>
            <person name="Sutoh Y."/>
            <person name="Kasahara M."/>
            <person name="Hoon S."/>
            <person name="Gangu V."/>
            <person name="Roy S.W."/>
            <person name="Irimia M."/>
            <person name="Korzh V."/>
            <person name="Kondrychyn I."/>
            <person name="Lim Z.W."/>
            <person name="Tay B.H."/>
            <person name="Tohari S."/>
            <person name="Kong K.W."/>
            <person name="Ho S."/>
            <person name="Lorente-Galdos B."/>
            <person name="Quilez J."/>
            <person name="Marques-Bonet T."/>
            <person name="Raney B.J."/>
            <person name="Ingham P.W."/>
            <person name="Tay A."/>
            <person name="Hillier L.W."/>
            <person name="Minx P."/>
            <person name="Boehm T."/>
            <person name="Wilson R.K."/>
            <person name="Brenner S."/>
            <person name="Warren W.C."/>
        </authorList>
    </citation>
    <scope>NUCLEOTIDE SEQUENCE [LARGE SCALE GENOMIC DNA]</scope>
</reference>
<dbReference type="PANTHER" id="PTHR28495">
    <property type="entry name" value="HYPOTHETICAL PROTEIN LOC100359752"/>
    <property type="match status" value="1"/>
</dbReference>
<accession>A0A4W3HXI6</accession>
<keyword evidence="5" id="KW-1185">Reference proteome</keyword>
<dbReference type="AlphaFoldDB" id="A0A4W3HXI6"/>
<dbReference type="OMA" id="CIRSEPV"/>
<feature type="region of interest" description="Disordered" evidence="1">
    <location>
        <begin position="564"/>
        <end position="588"/>
    </location>
</feature>
<evidence type="ECO:0000256" key="2">
    <source>
        <dbReference type="SAM" id="SignalP"/>
    </source>
</evidence>
<dbReference type="PANTHER" id="PTHR28495:SF1">
    <property type="entry name" value="GENE, 17266-RELATED"/>
    <property type="match status" value="1"/>
</dbReference>
<dbReference type="GeneTree" id="ENSGT00390000007627"/>
<dbReference type="STRING" id="7868.ENSCMIP00000022209"/>
<dbReference type="InParanoid" id="A0A4W3HXI6"/>
<evidence type="ECO:0000259" key="3">
    <source>
        <dbReference type="Pfam" id="PF15813"/>
    </source>
</evidence>
<feature type="chain" id="PRO_5021220492" description="DUF4708 domain-containing protein" evidence="2">
    <location>
        <begin position="27"/>
        <end position="588"/>
    </location>
</feature>
<feature type="domain" description="DUF4708" evidence="3">
    <location>
        <begin position="49"/>
        <end position="242"/>
    </location>
</feature>
<dbReference type="Ensembl" id="ENSCMIT00000022596.1">
    <property type="protein sequence ID" value="ENSCMIP00000022209.1"/>
    <property type="gene ID" value="ENSCMIG00000010055.1"/>
</dbReference>
<feature type="compositionally biased region" description="Polar residues" evidence="1">
    <location>
        <begin position="499"/>
        <end position="521"/>
    </location>
</feature>
<dbReference type="Pfam" id="PF15813">
    <property type="entry name" value="DUF4708"/>
    <property type="match status" value="2"/>
</dbReference>
<reference evidence="5" key="1">
    <citation type="journal article" date="2006" name="Science">
        <title>Ancient noncoding elements conserved in the human genome.</title>
        <authorList>
            <person name="Venkatesh B."/>
            <person name="Kirkness E.F."/>
            <person name="Loh Y.H."/>
            <person name="Halpern A.L."/>
            <person name="Lee A.P."/>
            <person name="Johnson J."/>
            <person name="Dandona N."/>
            <person name="Viswanathan L.D."/>
            <person name="Tay A."/>
            <person name="Venter J.C."/>
            <person name="Strausberg R.L."/>
            <person name="Brenner S."/>
        </authorList>
    </citation>
    <scope>NUCLEOTIDE SEQUENCE [LARGE SCALE GENOMIC DNA]</scope>
</reference>
<reference evidence="5" key="2">
    <citation type="journal article" date="2007" name="PLoS Biol.">
        <title>Survey sequencing and comparative analysis of the elephant shark (Callorhinchus milii) genome.</title>
        <authorList>
            <person name="Venkatesh B."/>
            <person name="Kirkness E.F."/>
            <person name="Loh Y.H."/>
            <person name="Halpern A.L."/>
            <person name="Lee A.P."/>
            <person name="Johnson J."/>
            <person name="Dandona N."/>
            <person name="Viswanathan L.D."/>
            <person name="Tay A."/>
            <person name="Venter J.C."/>
            <person name="Strausberg R.L."/>
            <person name="Brenner S."/>
        </authorList>
    </citation>
    <scope>NUCLEOTIDE SEQUENCE [LARGE SCALE GENOMIC DNA]</scope>
</reference>
<dbReference type="InterPro" id="IPR031643">
    <property type="entry name" value="DUF4708"/>
</dbReference>
<sequence>MKGNSSFQSLFFIALPDLGKLCGVTATLNCDCADVRSAQIIMCRMLFTNTYIQKHGAKMDVPQRVIPAVLQTCLSYTLIAKLGPNWNKAGHLLIHVLFQIFITVMELNVSETQLCISVEASTIRLPLAKLEDFDISIGVLKNFYNNRFAVIPKHFISSNWCYVLPSMKKGQIVSVSHEIPLHCPFQSYGDFQKHWTNMYGYNLPEINDSDALYCTVYFKLVGERLFTYPFCCIRSEPVQFFPRVDLEGVLTAFISDLKTELLHICGFPVKMTNKPCYATNEFNVKRPPNLTTKIDLRPALTEIPLVRHVVSNCPSVYPNAEIQTNCTSVYPNAEIQTSILDNKHKVDSHTSLDQGSVGDVILYGSKFRLTEQPGVVLQNSSQKAESKNNNSTTFNYMMQANSIYNHGTNPMIIPIFKSKLLQPNKQFRNTNINEGKNKQYAKHVLGKLATLDSLVTNIEISKLKNTQEQKRTTKPEMIWFGNIQKQRLATKPKKDKSSTKQMQNSNAGTSMPQSKSNTNTGMMKPGITSLQTFGKIQQGTISVQRGGTNSTTTRGTNSVVYVTDSEPSQGSCSKGNTSLIGNQHKKVR</sequence>
<feature type="region of interest" description="Disordered" evidence="1">
    <location>
        <begin position="483"/>
        <end position="526"/>
    </location>
</feature>
<reference evidence="4" key="4">
    <citation type="submission" date="2025-08" db="UniProtKB">
        <authorList>
            <consortium name="Ensembl"/>
        </authorList>
    </citation>
    <scope>IDENTIFICATION</scope>
</reference>
<evidence type="ECO:0000256" key="1">
    <source>
        <dbReference type="SAM" id="MobiDB-lite"/>
    </source>
</evidence>
<evidence type="ECO:0000313" key="5">
    <source>
        <dbReference type="Proteomes" id="UP000314986"/>
    </source>
</evidence>
<keyword evidence="2" id="KW-0732">Signal</keyword>
<dbReference type="Proteomes" id="UP000314986">
    <property type="component" value="Unassembled WGS sequence"/>
</dbReference>
<reference evidence="4" key="5">
    <citation type="submission" date="2025-09" db="UniProtKB">
        <authorList>
            <consortium name="Ensembl"/>
        </authorList>
    </citation>
    <scope>IDENTIFICATION</scope>
</reference>
<evidence type="ECO:0000313" key="4">
    <source>
        <dbReference type="Ensembl" id="ENSCMIP00000022209.1"/>
    </source>
</evidence>
<organism evidence="4 5">
    <name type="scientific">Callorhinchus milii</name>
    <name type="common">Ghost shark</name>
    <dbReference type="NCBI Taxonomy" id="7868"/>
    <lineage>
        <taxon>Eukaryota</taxon>
        <taxon>Metazoa</taxon>
        <taxon>Chordata</taxon>
        <taxon>Craniata</taxon>
        <taxon>Vertebrata</taxon>
        <taxon>Chondrichthyes</taxon>
        <taxon>Holocephali</taxon>
        <taxon>Chimaeriformes</taxon>
        <taxon>Callorhinchidae</taxon>
        <taxon>Callorhinchus</taxon>
    </lineage>
</organism>
<protein>
    <recommendedName>
        <fullName evidence="3">DUF4708 domain-containing protein</fullName>
    </recommendedName>
</protein>
<proteinExistence type="predicted"/>
<feature type="signal peptide" evidence="2">
    <location>
        <begin position="1"/>
        <end position="26"/>
    </location>
</feature>
<feature type="compositionally biased region" description="Polar residues" evidence="1">
    <location>
        <begin position="565"/>
        <end position="581"/>
    </location>
</feature>
<feature type="domain" description="DUF4708" evidence="3">
    <location>
        <begin position="8"/>
        <end position="47"/>
    </location>
</feature>
<name>A0A4W3HXI6_CALMI</name>